<dbReference type="InterPro" id="IPR012318">
    <property type="entry name" value="HTH_CRP"/>
</dbReference>
<dbReference type="InterPro" id="IPR036390">
    <property type="entry name" value="WH_DNA-bd_sf"/>
</dbReference>
<reference evidence="6 7" key="1">
    <citation type="journal article" date="2010" name="Cell Res.">
        <title>Complete genome sequence of the rifamycin SV-producing Amycolatopsis mediterranei U32 revealed its genetic characteristics in phylogeny and metabolism.</title>
        <authorList>
            <person name="Zhao W."/>
            <person name="Zhong Y."/>
            <person name="Yuan H."/>
            <person name="Wang J."/>
            <person name="Zheng H."/>
            <person name="Wang Y."/>
            <person name="Cen X."/>
            <person name="Xu F."/>
            <person name="Bai J."/>
            <person name="Han X."/>
            <person name="Lu G."/>
            <person name="Zhu Y."/>
            <person name="Shao Z."/>
            <person name="Yan H."/>
            <person name="Li C."/>
            <person name="Peng N."/>
            <person name="Zhang Z."/>
            <person name="Zhang Y."/>
            <person name="Lin W."/>
            <person name="Fan Y."/>
            <person name="Qin Z."/>
            <person name="Hu Y."/>
            <person name="Zhu B."/>
            <person name="Wang S."/>
            <person name="Ding X."/>
            <person name="Zhao G.P."/>
        </authorList>
    </citation>
    <scope>NUCLEOTIDE SEQUENCE [LARGE SCALE GENOMIC DNA]</scope>
    <source>
        <strain evidence="7">U-32</strain>
    </source>
</reference>
<dbReference type="SMART" id="SM00418">
    <property type="entry name" value="HTH_ARSR"/>
    <property type="match status" value="1"/>
</dbReference>
<dbReference type="SUPFAM" id="SSF46785">
    <property type="entry name" value="Winged helix' DNA-binding domain"/>
    <property type="match status" value="1"/>
</dbReference>
<dbReference type="Pfam" id="PF19361">
    <property type="entry name" value="DUF5937"/>
    <property type="match status" value="1"/>
</dbReference>
<dbReference type="PANTHER" id="PTHR43132">
    <property type="entry name" value="ARSENICAL RESISTANCE OPERON REPRESSOR ARSR-RELATED"/>
    <property type="match status" value="1"/>
</dbReference>
<evidence type="ECO:0000259" key="5">
    <source>
        <dbReference type="SMART" id="SM00419"/>
    </source>
</evidence>
<dbReference type="EMBL" id="CP002000">
    <property type="protein sequence ID" value="ADJ49561.1"/>
    <property type="molecule type" value="Genomic_DNA"/>
</dbReference>
<evidence type="ECO:0000313" key="6">
    <source>
        <dbReference type="EMBL" id="ADJ49561.1"/>
    </source>
</evidence>
<dbReference type="GO" id="GO:0003677">
    <property type="term" value="F:DNA binding"/>
    <property type="evidence" value="ECO:0007669"/>
    <property type="project" value="UniProtKB-KW"/>
</dbReference>
<dbReference type="InterPro" id="IPR011991">
    <property type="entry name" value="ArsR-like_HTH"/>
</dbReference>
<dbReference type="InterPro" id="IPR051011">
    <property type="entry name" value="Metal_resp_trans_reg"/>
</dbReference>
<dbReference type="Pfam" id="PF01022">
    <property type="entry name" value="HTH_5"/>
    <property type="match status" value="1"/>
</dbReference>
<dbReference type="PANTHER" id="PTHR43132:SF6">
    <property type="entry name" value="HTH-TYPE TRANSCRIPTIONAL REPRESSOR CZRA"/>
    <property type="match status" value="1"/>
</dbReference>
<dbReference type="HOGENOM" id="CLU_063235_0_0_11"/>
<evidence type="ECO:0000256" key="3">
    <source>
        <dbReference type="ARBA" id="ARBA00023163"/>
    </source>
</evidence>
<dbReference type="Proteomes" id="UP000000328">
    <property type="component" value="Chromosome"/>
</dbReference>
<dbReference type="InterPro" id="IPR036388">
    <property type="entry name" value="WH-like_DNA-bd_sf"/>
</dbReference>
<evidence type="ECO:0000256" key="1">
    <source>
        <dbReference type="ARBA" id="ARBA00023015"/>
    </source>
</evidence>
<dbReference type="Gene3D" id="1.10.10.10">
    <property type="entry name" value="Winged helix-like DNA-binding domain superfamily/Winged helix DNA-binding domain"/>
    <property type="match status" value="1"/>
</dbReference>
<dbReference type="eggNOG" id="COG0640">
    <property type="taxonomic scope" value="Bacteria"/>
</dbReference>
<feature type="domain" description="HTH arsR-type" evidence="4">
    <location>
        <begin position="258"/>
        <end position="324"/>
    </location>
</feature>
<dbReference type="PATRIC" id="fig|749927.5.peg.8165"/>
<dbReference type="KEGG" id="amd:AMED_7854"/>
<gene>
    <name evidence="6" type="ordered locus">AMED_7854</name>
</gene>
<name>A0A0H3DFU2_AMYMU</name>
<dbReference type="AlphaFoldDB" id="A0A0H3DFU2"/>
<keyword evidence="2" id="KW-0238">DNA-binding</keyword>
<evidence type="ECO:0000313" key="7">
    <source>
        <dbReference type="Proteomes" id="UP000000328"/>
    </source>
</evidence>
<dbReference type="OrthoDB" id="3460651at2"/>
<organism evidence="6 7">
    <name type="scientific">Amycolatopsis mediterranei (strain U-32)</name>
    <dbReference type="NCBI Taxonomy" id="749927"/>
    <lineage>
        <taxon>Bacteria</taxon>
        <taxon>Bacillati</taxon>
        <taxon>Actinomycetota</taxon>
        <taxon>Actinomycetes</taxon>
        <taxon>Pseudonocardiales</taxon>
        <taxon>Pseudonocardiaceae</taxon>
        <taxon>Amycolatopsis</taxon>
    </lineage>
</organism>
<dbReference type="InterPro" id="IPR001845">
    <property type="entry name" value="HTH_ArsR_DNA-bd_dom"/>
</dbReference>
<evidence type="ECO:0000259" key="4">
    <source>
        <dbReference type="SMART" id="SM00418"/>
    </source>
</evidence>
<feature type="domain" description="HTH crp-type" evidence="5">
    <location>
        <begin position="264"/>
        <end position="313"/>
    </location>
</feature>
<keyword evidence="1" id="KW-0805">Transcription regulation</keyword>
<dbReference type="SMART" id="SM00419">
    <property type="entry name" value="HTH_CRP"/>
    <property type="match status" value="1"/>
</dbReference>
<dbReference type="InterPro" id="IPR045981">
    <property type="entry name" value="DUF5937"/>
</dbReference>
<keyword evidence="3" id="KW-0804">Transcription</keyword>
<dbReference type="GeneID" id="92875478"/>
<protein>
    <submittedName>
        <fullName evidence="6">ArsR family transcriptional regulator</fullName>
    </submittedName>
</protein>
<sequence>MFKLRVDTETVARTRFSPSLAAESLAWLKLAADAARHPVFGDPGPLARAALSHPDVALLLDLLPRPGEVYTPDLLTPQPGTATRHRELLDEQIARIEATTQAEVETQVLAHTQVHWPRPVPLTARRSVEAGTMPRRLANGLARFWRDALAEDWAGLQAVLDRDITHRAQAIARYGVGGVLGSLHPTIGWAGDAITVVKPFDGEADVSGRELVLAPGVLSWPVTSIQIDVPGQVVLRYPAHGVGTSAGHRPGRIAPVVGAARAALLADLEPPRSTTELAARTGYSPGTVSYHLSALHRAGLVSKVRDGRYVLYRRTAQAVTLLEGDVSG</sequence>
<dbReference type="CDD" id="cd00090">
    <property type="entry name" value="HTH_ARSR"/>
    <property type="match status" value="1"/>
</dbReference>
<proteinExistence type="predicted"/>
<dbReference type="RefSeq" id="WP_013229597.1">
    <property type="nucleotide sequence ID" value="NC_014318.1"/>
</dbReference>
<accession>A0A0H3DFU2</accession>
<evidence type="ECO:0000256" key="2">
    <source>
        <dbReference type="ARBA" id="ARBA00023125"/>
    </source>
</evidence>
<dbReference type="GO" id="GO:0003700">
    <property type="term" value="F:DNA-binding transcription factor activity"/>
    <property type="evidence" value="ECO:0007669"/>
    <property type="project" value="InterPro"/>
</dbReference>